<dbReference type="PANTHER" id="PTHR45724">
    <property type="entry name" value="AQUAPORIN NIP2-1"/>
    <property type="match status" value="1"/>
</dbReference>
<feature type="transmembrane region" description="Helical" evidence="6">
    <location>
        <begin position="140"/>
        <end position="163"/>
    </location>
</feature>
<dbReference type="PANTHER" id="PTHR45724:SF13">
    <property type="entry name" value="AQUAPORIN NIP1-1-RELATED"/>
    <property type="match status" value="1"/>
</dbReference>
<comment type="caution">
    <text evidence="7">The sequence shown here is derived from an EMBL/GenBank/DDBJ whole genome shotgun (WGS) entry which is preliminary data.</text>
</comment>
<dbReference type="InterPro" id="IPR022357">
    <property type="entry name" value="MIP_CS"/>
</dbReference>
<evidence type="ECO:0000313" key="7">
    <source>
        <dbReference type="EMBL" id="EQD53958.1"/>
    </source>
</evidence>
<dbReference type="SUPFAM" id="SSF81338">
    <property type="entry name" value="Aquaporin-like"/>
    <property type="match status" value="1"/>
</dbReference>
<dbReference type="PRINTS" id="PR00783">
    <property type="entry name" value="MINTRINSICP"/>
</dbReference>
<evidence type="ECO:0000256" key="6">
    <source>
        <dbReference type="SAM" id="Phobius"/>
    </source>
</evidence>
<dbReference type="GO" id="GO:0016020">
    <property type="term" value="C:membrane"/>
    <property type="evidence" value="ECO:0007669"/>
    <property type="project" value="UniProtKB-SubCell"/>
</dbReference>
<gene>
    <name evidence="7" type="ORF">B2A_06190</name>
</gene>
<feature type="non-terminal residue" evidence="7">
    <location>
        <position position="168"/>
    </location>
</feature>
<protein>
    <submittedName>
        <fullName evidence="7">Major intrinsic protein</fullName>
    </submittedName>
</protein>
<evidence type="ECO:0000256" key="4">
    <source>
        <dbReference type="ARBA" id="ARBA00022989"/>
    </source>
</evidence>
<keyword evidence="4 6" id="KW-1133">Transmembrane helix</keyword>
<evidence type="ECO:0000256" key="5">
    <source>
        <dbReference type="ARBA" id="ARBA00023136"/>
    </source>
</evidence>
<keyword evidence="2" id="KW-0813">Transport</keyword>
<accession>T1AAZ0</accession>
<dbReference type="EMBL" id="AUZZ01004358">
    <property type="protein sequence ID" value="EQD53958.1"/>
    <property type="molecule type" value="Genomic_DNA"/>
</dbReference>
<feature type="transmembrane region" description="Helical" evidence="6">
    <location>
        <begin position="102"/>
        <end position="120"/>
    </location>
</feature>
<sequence length="168" mass="17713">LHLQEPVGLQTPWTRDFHDLSFEWRRLFSEVLGTFLLVLVAAGAPVVDARSHGQVPLDAQVVAPALMVMAVIYFMGTVSGAHLNPAVSLSFALRGNFPWRRVPGYIAAQIFGSLLASGFLRATFGDVGNLGATTPGAGISAWTTVLVELVITAGLVSVILGTASGARN</sequence>
<feature type="non-terminal residue" evidence="7">
    <location>
        <position position="1"/>
    </location>
</feature>
<evidence type="ECO:0000256" key="3">
    <source>
        <dbReference type="ARBA" id="ARBA00022692"/>
    </source>
</evidence>
<dbReference type="AlphaFoldDB" id="T1AAZ0"/>
<keyword evidence="3 6" id="KW-0812">Transmembrane</keyword>
<evidence type="ECO:0000256" key="2">
    <source>
        <dbReference type="ARBA" id="ARBA00022448"/>
    </source>
</evidence>
<feature type="transmembrane region" description="Helical" evidence="6">
    <location>
        <begin position="27"/>
        <end position="47"/>
    </location>
</feature>
<evidence type="ECO:0000256" key="1">
    <source>
        <dbReference type="ARBA" id="ARBA00004141"/>
    </source>
</evidence>
<name>T1AAZ0_9ZZZZ</name>
<dbReference type="InterPro" id="IPR034294">
    <property type="entry name" value="Aquaporin_transptr"/>
</dbReference>
<dbReference type="GO" id="GO:0015267">
    <property type="term" value="F:channel activity"/>
    <property type="evidence" value="ECO:0007669"/>
    <property type="project" value="InterPro"/>
</dbReference>
<reference evidence="7" key="1">
    <citation type="submission" date="2013-08" db="EMBL/GenBank/DDBJ databases">
        <authorList>
            <person name="Mendez C."/>
            <person name="Richter M."/>
            <person name="Ferrer M."/>
            <person name="Sanchez J."/>
        </authorList>
    </citation>
    <scope>NUCLEOTIDE SEQUENCE</scope>
</reference>
<dbReference type="PROSITE" id="PS00221">
    <property type="entry name" value="MIP"/>
    <property type="match status" value="1"/>
</dbReference>
<feature type="transmembrane region" description="Helical" evidence="6">
    <location>
        <begin position="59"/>
        <end position="81"/>
    </location>
</feature>
<dbReference type="Gene3D" id="1.20.1080.10">
    <property type="entry name" value="Glycerol uptake facilitator protein"/>
    <property type="match status" value="1"/>
</dbReference>
<dbReference type="Pfam" id="PF00230">
    <property type="entry name" value="MIP"/>
    <property type="match status" value="1"/>
</dbReference>
<organism evidence="7">
    <name type="scientific">mine drainage metagenome</name>
    <dbReference type="NCBI Taxonomy" id="410659"/>
    <lineage>
        <taxon>unclassified sequences</taxon>
        <taxon>metagenomes</taxon>
        <taxon>ecological metagenomes</taxon>
    </lineage>
</organism>
<comment type="subcellular location">
    <subcellularLocation>
        <location evidence="1">Membrane</location>
        <topology evidence="1">Multi-pass membrane protein</topology>
    </subcellularLocation>
</comment>
<reference evidence="7" key="2">
    <citation type="journal article" date="2014" name="ISME J.">
        <title>Microbial stratification in low pH oxic and suboxic macroscopic growths along an acid mine drainage.</title>
        <authorList>
            <person name="Mendez-Garcia C."/>
            <person name="Mesa V."/>
            <person name="Sprenger R.R."/>
            <person name="Richter M."/>
            <person name="Diez M.S."/>
            <person name="Solano J."/>
            <person name="Bargiela R."/>
            <person name="Golyshina O.V."/>
            <person name="Manteca A."/>
            <person name="Ramos J.L."/>
            <person name="Gallego J.R."/>
            <person name="Llorente I."/>
            <person name="Martins Dos Santos V.A."/>
            <person name="Jensen O.N."/>
            <person name="Pelaez A.I."/>
            <person name="Sanchez J."/>
            <person name="Ferrer M."/>
        </authorList>
    </citation>
    <scope>NUCLEOTIDE SEQUENCE</scope>
</reference>
<dbReference type="InterPro" id="IPR000425">
    <property type="entry name" value="MIP"/>
</dbReference>
<proteinExistence type="predicted"/>
<dbReference type="InterPro" id="IPR023271">
    <property type="entry name" value="Aquaporin-like"/>
</dbReference>
<keyword evidence="5 6" id="KW-0472">Membrane</keyword>